<sequence>MTVHPSRSAAGEEAARRSCRTAASRPLGRDSEIERIQRCVTGLPGSPQALLLLGEEGIGRTTLLHHARELATGDGMLVLSAQGWAADRRHVRACLQQLLVPVLDELPGLPAVHGQVLGAAMNPGAHDGGPHQGPDDGQVQAALLALLERLATFRPVLVCVDDIHACDPAFVYALCAGIRLLAGRPVRLLLTARGEAPPPGLPPGLETVHLGPLSAMSAAALLDRQPTAPTGRRRLEILDEAEGSPLALVELGRRASVASRTAGADAAVARRPLTAHAFAARLDALPPETGRALLYAAAAEPGESVAALMAALDTDDLAVWAPAEAAGLVSLIEDRLVFRHPLARSAAFSRHLAGDRQRAHLDLAAAVTQPESRARHLAGATLRTNESVAAALEDSAWRHGDVVGTASALERAARLSPQPRERARRLAEALVAAHAVGDPGWVRDLYGRFVQDPGDPELACAAAGALASMLSLESAQREAFNLLVDASEHFPAVGRPVALALTAVAAGITVQSGLPEHRADLSRLLDRAREAGGGRGADGAREAENGREAVSAREADGVREADDDRQEADRACEVDYGREAERVHEADGVGRPRPTVTGPLGRLDRPDTRQALDALVTAVIRRQDTTGSPTGLGRGHGAPLDGLETPACRMAVLSAAYLADEADVCLGQFRESDAQLRTARAFGLRGWTVLALVDTLVGIGWFTEAEDLVREATAETVVLRLPRLQADLQAQALALQALRGTVPPEPWLTPSIWRGVCLDENRATQARLLRARGLASIALGDWDGAWRHLRELFTGDGAPLHPVLSPRSIAELAVAAQRTGRTAEAVALLARVRAEQGDRPSIRMTLLLHHATALVDPDEDAEQHFHLALVNHEADRWPWERAHVRLNYGIWLRRGRRTREARQQLTTARETAERLGAGALAAAAARELRASGAAPTPDTSGLLEQLTAQQRQIVLMAARGLSNREIGEQLFLSPRTVGSHLYNVYPKLGISRRQQLRDLLQDR</sequence>
<feature type="region of interest" description="Disordered" evidence="3">
    <location>
        <begin position="530"/>
        <end position="605"/>
    </location>
</feature>
<dbReference type="PANTHER" id="PTHR16305:SF35">
    <property type="entry name" value="TRANSCRIPTIONAL ACTIVATOR DOMAIN"/>
    <property type="match status" value="1"/>
</dbReference>
<name>A0A6I6MSF6_9ACTN</name>
<feature type="region of interest" description="Disordered" evidence="3">
    <location>
        <begin position="1"/>
        <end position="27"/>
    </location>
</feature>
<dbReference type="InterPro" id="IPR041664">
    <property type="entry name" value="AAA_16"/>
</dbReference>
<feature type="domain" description="HTH luxR-type" evidence="4">
    <location>
        <begin position="939"/>
        <end position="1003"/>
    </location>
</feature>
<dbReference type="EMBL" id="CP047020">
    <property type="protein sequence ID" value="QHA03273.1"/>
    <property type="molecule type" value="Genomic_DNA"/>
</dbReference>
<dbReference type="RefSeq" id="WP_158919009.1">
    <property type="nucleotide sequence ID" value="NZ_CP047020.1"/>
</dbReference>
<dbReference type="InterPro" id="IPR016032">
    <property type="entry name" value="Sig_transdc_resp-reg_C-effctor"/>
</dbReference>
<gene>
    <name evidence="5" type="ORF">GQF42_08365</name>
</gene>
<dbReference type="GO" id="GO:0004016">
    <property type="term" value="F:adenylate cyclase activity"/>
    <property type="evidence" value="ECO:0007669"/>
    <property type="project" value="TreeGrafter"/>
</dbReference>
<dbReference type="InterPro" id="IPR011990">
    <property type="entry name" value="TPR-like_helical_dom_sf"/>
</dbReference>
<dbReference type="PROSITE" id="PS50043">
    <property type="entry name" value="HTH_LUXR_2"/>
    <property type="match status" value="1"/>
</dbReference>
<dbReference type="CDD" id="cd06170">
    <property type="entry name" value="LuxR_C_like"/>
    <property type="match status" value="1"/>
</dbReference>
<accession>A0A6I6MSF6</accession>
<dbReference type="InterPro" id="IPR036388">
    <property type="entry name" value="WH-like_DNA-bd_sf"/>
</dbReference>
<evidence type="ECO:0000313" key="5">
    <source>
        <dbReference type="EMBL" id="QHA03273.1"/>
    </source>
</evidence>
<dbReference type="Pfam" id="PF13191">
    <property type="entry name" value="AAA_16"/>
    <property type="match status" value="1"/>
</dbReference>
<dbReference type="Gene3D" id="1.25.40.10">
    <property type="entry name" value="Tetratricopeptide repeat domain"/>
    <property type="match status" value="1"/>
</dbReference>
<dbReference type="Pfam" id="PF00196">
    <property type="entry name" value="GerE"/>
    <property type="match status" value="1"/>
</dbReference>
<evidence type="ECO:0000256" key="1">
    <source>
        <dbReference type="ARBA" id="ARBA00022741"/>
    </source>
</evidence>
<evidence type="ECO:0000313" key="6">
    <source>
        <dbReference type="Proteomes" id="UP000436138"/>
    </source>
</evidence>
<dbReference type="SMART" id="SM00421">
    <property type="entry name" value="HTH_LUXR"/>
    <property type="match status" value="1"/>
</dbReference>
<keyword evidence="1" id="KW-0547">Nucleotide-binding</keyword>
<dbReference type="SUPFAM" id="SSF52540">
    <property type="entry name" value="P-loop containing nucleoside triphosphate hydrolases"/>
    <property type="match status" value="1"/>
</dbReference>
<protein>
    <submittedName>
        <fullName evidence="5">AAA family ATPase</fullName>
    </submittedName>
</protein>
<evidence type="ECO:0000259" key="4">
    <source>
        <dbReference type="PROSITE" id="PS50043"/>
    </source>
</evidence>
<reference evidence="5 6" key="1">
    <citation type="submission" date="2019-12" db="EMBL/GenBank/DDBJ databases">
        <title>Streptomyces sp. strain T44 isolated from rhizosphere soil of Broussonetia papyrifera.</title>
        <authorList>
            <person name="Mo P."/>
        </authorList>
    </citation>
    <scope>NUCLEOTIDE SEQUENCE [LARGE SCALE GENOMIC DNA]</scope>
    <source>
        <strain evidence="5 6">T44</strain>
    </source>
</reference>
<dbReference type="GO" id="GO:0006355">
    <property type="term" value="P:regulation of DNA-templated transcription"/>
    <property type="evidence" value="ECO:0007669"/>
    <property type="project" value="InterPro"/>
</dbReference>
<keyword evidence="6" id="KW-1185">Reference proteome</keyword>
<dbReference type="PROSITE" id="PS00622">
    <property type="entry name" value="HTH_LUXR_1"/>
    <property type="match status" value="1"/>
</dbReference>
<dbReference type="PRINTS" id="PR00038">
    <property type="entry name" value="HTHLUXR"/>
</dbReference>
<dbReference type="PANTHER" id="PTHR16305">
    <property type="entry name" value="TESTICULAR SOLUBLE ADENYLYL CYCLASE"/>
    <property type="match status" value="1"/>
</dbReference>
<dbReference type="GO" id="GO:0005737">
    <property type="term" value="C:cytoplasm"/>
    <property type="evidence" value="ECO:0007669"/>
    <property type="project" value="TreeGrafter"/>
</dbReference>
<dbReference type="GO" id="GO:0003677">
    <property type="term" value="F:DNA binding"/>
    <property type="evidence" value="ECO:0007669"/>
    <property type="project" value="InterPro"/>
</dbReference>
<dbReference type="AlphaFoldDB" id="A0A6I6MSF6"/>
<proteinExistence type="predicted"/>
<dbReference type="InterPro" id="IPR027417">
    <property type="entry name" value="P-loop_NTPase"/>
</dbReference>
<feature type="compositionally biased region" description="Basic and acidic residues" evidence="3">
    <location>
        <begin position="530"/>
        <end position="590"/>
    </location>
</feature>
<dbReference type="SUPFAM" id="SSF46894">
    <property type="entry name" value="C-terminal effector domain of the bipartite response regulators"/>
    <property type="match status" value="1"/>
</dbReference>
<dbReference type="Gene3D" id="1.10.10.10">
    <property type="entry name" value="Winged helix-like DNA-binding domain superfamily/Winged helix DNA-binding domain"/>
    <property type="match status" value="1"/>
</dbReference>
<feature type="compositionally biased region" description="Low complexity" evidence="3">
    <location>
        <begin position="1"/>
        <end position="12"/>
    </location>
</feature>
<dbReference type="GO" id="GO:0005524">
    <property type="term" value="F:ATP binding"/>
    <property type="evidence" value="ECO:0007669"/>
    <property type="project" value="UniProtKB-KW"/>
</dbReference>
<evidence type="ECO:0000256" key="3">
    <source>
        <dbReference type="SAM" id="MobiDB-lite"/>
    </source>
</evidence>
<dbReference type="Proteomes" id="UP000436138">
    <property type="component" value="Chromosome"/>
</dbReference>
<organism evidence="5 6">
    <name type="scientific">Streptomyces broussonetiae</name>
    <dbReference type="NCBI Taxonomy" id="2686304"/>
    <lineage>
        <taxon>Bacteria</taxon>
        <taxon>Bacillati</taxon>
        <taxon>Actinomycetota</taxon>
        <taxon>Actinomycetes</taxon>
        <taxon>Kitasatosporales</taxon>
        <taxon>Streptomycetaceae</taxon>
        <taxon>Streptomyces</taxon>
    </lineage>
</organism>
<dbReference type="KEGG" id="sbro:GQF42_08365"/>
<evidence type="ECO:0000256" key="2">
    <source>
        <dbReference type="ARBA" id="ARBA00022840"/>
    </source>
</evidence>
<keyword evidence="2" id="KW-0067">ATP-binding</keyword>
<dbReference type="InterPro" id="IPR000792">
    <property type="entry name" value="Tscrpt_reg_LuxR_C"/>
</dbReference>